<evidence type="ECO:0000259" key="19">
    <source>
        <dbReference type="Pfam" id="PF08409"/>
    </source>
</evidence>
<feature type="transmembrane region" description="Helical" evidence="18">
    <location>
        <begin position="452"/>
        <end position="476"/>
    </location>
</feature>
<keyword evidence="9" id="KW-0677">Repeat</keyword>
<evidence type="ECO:0000256" key="10">
    <source>
        <dbReference type="ARBA" id="ARBA00022803"/>
    </source>
</evidence>
<evidence type="ECO:0000256" key="4">
    <source>
        <dbReference type="ARBA" id="ARBA00004922"/>
    </source>
</evidence>
<evidence type="ECO:0000256" key="9">
    <source>
        <dbReference type="ARBA" id="ARBA00022737"/>
    </source>
</evidence>
<comment type="subcellular location">
    <subcellularLocation>
        <location evidence="3">Endoplasmic reticulum</location>
    </subcellularLocation>
    <subcellularLocation>
        <location evidence="2">Membrane</location>
        <topology evidence="2">Multi-pass membrane protein</topology>
    </subcellularLocation>
</comment>
<dbReference type="GO" id="GO:0004169">
    <property type="term" value="F:dolichyl-phosphate-mannose-protein mannosyltransferase activity"/>
    <property type="evidence" value="ECO:0007669"/>
    <property type="project" value="UniProtKB-EC"/>
</dbReference>
<evidence type="ECO:0000256" key="3">
    <source>
        <dbReference type="ARBA" id="ARBA00004240"/>
    </source>
</evidence>
<feature type="repeat" description="TPR" evidence="16">
    <location>
        <begin position="692"/>
        <end position="725"/>
    </location>
</feature>
<dbReference type="GeneID" id="100903051"/>
<accession>A0AAJ7SGM3</accession>
<dbReference type="InterPro" id="IPR013105">
    <property type="entry name" value="TPR_2"/>
</dbReference>
<evidence type="ECO:0000256" key="16">
    <source>
        <dbReference type="PROSITE-ProRule" id="PRU00339"/>
    </source>
</evidence>
<comment type="similarity">
    <text evidence="5">Belongs to the TMTC family.</text>
</comment>
<feature type="region of interest" description="Disordered" evidence="17">
    <location>
        <begin position="413"/>
        <end position="444"/>
    </location>
</feature>
<evidence type="ECO:0000256" key="6">
    <source>
        <dbReference type="ARBA" id="ARBA00012839"/>
    </source>
</evidence>
<dbReference type="PANTHER" id="PTHR44809">
    <property type="match status" value="1"/>
</dbReference>
<keyword evidence="12 18" id="KW-1133">Transmembrane helix</keyword>
<dbReference type="Pfam" id="PF13181">
    <property type="entry name" value="TPR_8"/>
    <property type="match status" value="2"/>
</dbReference>
<evidence type="ECO:0000256" key="13">
    <source>
        <dbReference type="ARBA" id="ARBA00023136"/>
    </source>
</evidence>
<keyword evidence="10 16" id="KW-0802">TPR repeat</keyword>
<keyword evidence="13 18" id="KW-0472">Membrane</keyword>
<keyword evidence="7" id="KW-0808">Transferase</keyword>
<dbReference type="Proteomes" id="UP000694867">
    <property type="component" value="Unplaced"/>
</dbReference>
<organism evidence="20 21">
    <name type="scientific">Galendromus occidentalis</name>
    <name type="common">western predatory mite</name>
    <dbReference type="NCBI Taxonomy" id="34638"/>
    <lineage>
        <taxon>Eukaryota</taxon>
        <taxon>Metazoa</taxon>
        <taxon>Ecdysozoa</taxon>
        <taxon>Arthropoda</taxon>
        <taxon>Chelicerata</taxon>
        <taxon>Arachnida</taxon>
        <taxon>Acari</taxon>
        <taxon>Parasitiformes</taxon>
        <taxon>Mesostigmata</taxon>
        <taxon>Gamasina</taxon>
        <taxon>Phytoseioidea</taxon>
        <taxon>Phytoseiidae</taxon>
        <taxon>Typhlodrominae</taxon>
        <taxon>Galendromus</taxon>
    </lineage>
</organism>
<feature type="transmembrane region" description="Helical" evidence="18">
    <location>
        <begin position="131"/>
        <end position="152"/>
    </location>
</feature>
<evidence type="ECO:0000256" key="15">
    <source>
        <dbReference type="ARBA" id="ARBA00045102"/>
    </source>
</evidence>
<name>A0AAJ7SGM3_9ACAR</name>
<sequence>MMKWKFKFMQRRVTETRHKTMRHPKPSPWRDRVCCAAAAASVTFLCFCFDGFGLWAPNAALDGELVHDDIVAIVRNPDVVNSDPGIDWYSLWTNDFWGTPMSSPASHKSFRPLTVLTFRLNYLVSGSKARGFHAVNVALHFVVCVLLGELARRMTRGLWSVKESLPLQLLVVVLFGVHPIHSEAVTSIVGRADLLCATFFLVALLLFIDCCDNEALEVNETRSPVSYLVSSAPMQDKPKQKVKLWLSMGFATLALFSKEQGITVLGLFVLYRLAILCKRGTEDKCYSVIHRILYAFTNDELVFTSCFTFSALMAYRVMLHNGTLPRFSEHDNPASYEPHFLTRTLTYSYLAAFNVGLMLYPAVLSYDWQMGSVPIVQSLWDVRNLATVALLMALSKVAWLIVSDDFGNGVTHKNDSAETLDHEDSGSEGSVRSSASEENDDFPRAQQCGPSLLLMSVALLSFSYMPASNVFVTVGFVVAERVLYIPSMGFCLLVVEGFRRTLNYCKLRSCDSKRCQKILLIFVIAFVVAHAARTLRRNQVWRSRATLFESGVRELPTNCKMHYNYANLQKDQGRFHLARKHYRIALCLCPNHASAHNNLGTVVDSSSEAEKHFRQAIGINLNHAGAHYNLGMLYRRRGQFELARALLERSLILEPSLADAVSSLADLECLQGRCGRAEPLHRKAIELDSESAPIRNNYASFLHDQGRLREASEQYKRAVALEPTNTAAIVNAAETMKKLHIDQEAEDLYRRALTLEHDPWVMDQLAVLYAKAKRFAEAEEMFVKISRDHPSYLTSRLHHAQMLMQIDDMDGAERVLQQAILADAGFRDGLRQIALLYSLTNRTMEAEEWIRKALRLCPRGAIECASLHADYGDILKDMSNLNRSAECYSEAIKLQPHLTHAHINLGVIRHLQGDYSSAFHHYTIAYSLEPNNTLVVENMEKLRKRILKSFRQHSTTIDAAFEVS</sequence>
<evidence type="ECO:0000256" key="11">
    <source>
        <dbReference type="ARBA" id="ARBA00022824"/>
    </source>
</evidence>
<keyword evidence="8 18" id="KW-0812">Transmembrane</keyword>
<keyword evidence="20" id="KW-1185">Reference proteome</keyword>
<dbReference type="GO" id="GO:0005783">
    <property type="term" value="C:endoplasmic reticulum"/>
    <property type="evidence" value="ECO:0007669"/>
    <property type="project" value="UniProtKB-SubCell"/>
</dbReference>
<dbReference type="KEGG" id="goe:100903051"/>
<evidence type="ECO:0000313" key="21">
    <source>
        <dbReference type="RefSeq" id="XP_028968376.1"/>
    </source>
</evidence>
<feature type="transmembrane region" description="Helical" evidence="18">
    <location>
        <begin position="301"/>
        <end position="319"/>
    </location>
</feature>
<feature type="compositionally biased region" description="Low complexity" evidence="17">
    <location>
        <begin position="427"/>
        <end position="436"/>
    </location>
</feature>
<dbReference type="AlphaFoldDB" id="A0AAJ7SGM3"/>
<dbReference type="Gene3D" id="1.25.40.10">
    <property type="entry name" value="Tetratricopeptide repeat domain"/>
    <property type="match status" value="4"/>
</dbReference>
<gene>
    <name evidence="21" type="primary">LOC100903051</name>
</gene>
<proteinExistence type="inferred from homology"/>
<evidence type="ECO:0000256" key="1">
    <source>
        <dbReference type="ARBA" id="ARBA00003582"/>
    </source>
</evidence>
<evidence type="ECO:0000256" key="2">
    <source>
        <dbReference type="ARBA" id="ARBA00004141"/>
    </source>
</evidence>
<dbReference type="Pfam" id="PF07719">
    <property type="entry name" value="TPR_2"/>
    <property type="match status" value="1"/>
</dbReference>
<feature type="domain" description="DUF1736" evidence="19">
    <location>
        <begin position="322"/>
        <end position="394"/>
    </location>
</feature>
<dbReference type="PANTHER" id="PTHR44809:SF1">
    <property type="entry name" value="PROTEIN O-MANNOSYL-TRANSFERASE TMTC1"/>
    <property type="match status" value="1"/>
</dbReference>
<dbReference type="InterPro" id="IPR019734">
    <property type="entry name" value="TPR_rpt"/>
</dbReference>
<protein>
    <recommendedName>
        <fullName evidence="6">dolichyl-phosphate-mannose--protein mannosyltransferase</fullName>
        <ecNumber evidence="6">2.4.1.109</ecNumber>
    </recommendedName>
</protein>
<comment type="pathway">
    <text evidence="4">Protein modification; protein glycosylation.</text>
</comment>
<feature type="transmembrane region" description="Helical" evidence="18">
    <location>
        <begin position="518"/>
        <end position="535"/>
    </location>
</feature>
<reference evidence="21" key="1">
    <citation type="submission" date="2025-08" db="UniProtKB">
        <authorList>
            <consortium name="RefSeq"/>
        </authorList>
    </citation>
    <scope>IDENTIFICATION</scope>
</reference>
<evidence type="ECO:0000256" key="18">
    <source>
        <dbReference type="SAM" id="Phobius"/>
    </source>
</evidence>
<feature type="transmembrane region" description="Helical" evidence="18">
    <location>
        <begin position="164"/>
        <end position="182"/>
    </location>
</feature>
<dbReference type="GO" id="GO:0016020">
    <property type="term" value="C:membrane"/>
    <property type="evidence" value="ECO:0007669"/>
    <property type="project" value="UniProtKB-SubCell"/>
</dbReference>
<dbReference type="InterPro" id="IPR052943">
    <property type="entry name" value="TMTC_O-mannosyl-trnsfr"/>
</dbReference>
<feature type="transmembrane region" description="Helical" evidence="18">
    <location>
        <begin position="340"/>
        <end position="362"/>
    </location>
</feature>
<keyword evidence="11" id="KW-0256">Endoplasmic reticulum</keyword>
<dbReference type="SUPFAM" id="SSF48452">
    <property type="entry name" value="TPR-like"/>
    <property type="match status" value="2"/>
</dbReference>
<feature type="transmembrane region" description="Helical" evidence="18">
    <location>
        <begin position="382"/>
        <end position="402"/>
    </location>
</feature>
<evidence type="ECO:0000256" key="5">
    <source>
        <dbReference type="ARBA" id="ARBA00007882"/>
    </source>
</evidence>
<dbReference type="InterPro" id="IPR011990">
    <property type="entry name" value="TPR-like_helical_dom_sf"/>
</dbReference>
<dbReference type="PROSITE" id="PS50005">
    <property type="entry name" value="TPR"/>
    <property type="match status" value="4"/>
</dbReference>
<feature type="repeat" description="TPR" evidence="16">
    <location>
        <begin position="865"/>
        <end position="898"/>
    </location>
</feature>
<dbReference type="InterPro" id="IPR013618">
    <property type="entry name" value="TMTC_DUF1736"/>
</dbReference>
<evidence type="ECO:0000313" key="20">
    <source>
        <dbReference type="Proteomes" id="UP000694867"/>
    </source>
</evidence>
<comment type="catalytic activity">
    <reaction evidence="15">
        <text>a di-trans,poly-cis-dolichyl beta-D-mannosyl phosphate + L-seryl-[protein] = 3-O-(alpha-D-mannosyl)-L-seryl-[protein] + a di-trans,poly-cis-dolichyl phosphate + H(+)</text>
        <dbReference type="Rhea" id="RHEA:17377"/>
        <dbReference type="Rhea" id="RHEA-COMP:9863"/>
        <dbReference type="Rhea" id="RHEA-COMP:13546"/>
        <dbReference type="Rhea" id="RHEA-COMP:19498"/>
        <dbReference type="Rhea" id="RHEA-COMP:19501"/>
        <dbReference type="ChEBI" id="CHEBI:15378"/>
        <dbReference type="ChEBI" id="CHEBI:29999"/>
        <dbReference type="ChEBI" id="CHEBI:57683"/>
        <dbReference type="ChEBI" id="CHEBI:58211"/>
        <dbReference type="ChEBI" id="CHEBI:137321"/>
        <dbReference type="EC" id="2.4.1.109"/>
    </reaction>
</comment>
<evidence type="ECO:0000256" key="8">
    <source>
        <dbReference type="ARBA" id="ARBA00022692"/>
    </source>
</evidence>
<evidence type="ECO:0000256" key="17">
    <source>
        <dbReference type="SAM" id="MobiDB-lite"/>
    </source>
</evidence>
<dbReference type="SMART" id="SM00028">
    <property type="entry name" value="TPR"/>
    <property type="match status" value="9"/>
</dbReference>
<evidence type="ECO:0000256" key="14">
    <source>
        <dbReference type="ARBA" id="ARBA00045085"/>
    </source>
</evidence>
<feature type="repeat" description="TPR" evidence="16">
    <location>
        <begin position="624"/>
        <end position="657"/>
    </location>
</feature>
<comment type="function">
    <text evidence="1">Transfers mannosyl residues to the hydroxyl group of serine or threonine residues.</text>
</comment>
<comment type="catalytic activity">
    <reaction evidence="14">
        <text>a di-trans,poly-cis-dolichyl beta-D-mannosyl phosphate + L-threonyl-[protein] = 3-O-(alpha-D-mannosyl)-L-threonyl-[protein] + a di-trans,poly-cis-dolichyl phosphate + H(+)</text>
        <dbReference type="Rhea" id="RHEA:53396"/>
        <dbReference type="Rhea" id="RHEA-COMP:11060"/>
        <dbReference type="Rhea" id="RHEA-COMP:13547"/>
        <dbReference type="Rhea" id="RHEA-COMP:19498"/>
        <dbReference type="Rhea" id="RHEA-COMP:19501"/>
        <dbReference type="ChEBI" id="CHEBI:15378"/>
        <dbReference type="ChEBI" id="CHEBI:30013"/>
        <dbReference type="ChEBI" id="CHEBI:57683"/>
        <dbReference type="ChEBI" id="CHEBI:58211"/>
        <dbReference type="ChEBI" id="CHEBI:137323"/>
        <dbReference type="EC" id="2.4.1.109"/>
    </reaction>
</comment>
<evidence type="ECO:0000256" key="7">
    <source>
        <dbReference type="ARBA" id="ARBA00022679"/>
    </source>
</evidence>
<feature type="transmembrane region" description="Helical" evidence="18">
    <location>
        <begin position="244"/>
        <end position="271"/>
    </location>
</feature>
<dbReference type="Pfam" id="PF08409">
    <property type="entry name" value="TMTC_DUF1736"/>
    <property type="match status" value="1"/>
</dbReference>
<dbReference type="EC" id="2.4.1.109" evidence="6"/>
<feature type="repeat" description="TPR" evidence="16">
    <location>
        <begin position="899"/>
        <end position="932"/>
    </location>
</feature>
<dbReference type="RefSeq" id="XP_028968376.1">
    <property type="nucleotide sequence ID" value="XM_029112543.1"/>
</dbReference>
<evidence type="ECO:0000256" key="12">
    <source>
        <dbReference type="ARBA" id="ARBA00022989"/>
    </source>
</evidence>
<feature type="compositionally biased region" description="Basic and acidic residues" evidence="17">
    <location>
        <begin position="413"/>
        <end position="425"/>
    </location>
</feature>